<sequence>MRSLLESLYYGSLIPDERVVSNDPKYRSLSRQISESMEAWKKKLSEDDFKDLEALADMYHQVQGMDMAASFTCGFKLGAAMMIEVLTGSNDPPR</sequence>
<reference evidence="1 4" key="2">
    <citation type="submission" date="2021-06" db="EMBL/GenBank/DDBJ databases">
        <title>Whole genome sequence of Paenibacillus sophorae DSM23020 for comparative genomics.</title>
        <authorList>
            <person name="Kim M.-J."/>
            <person name="Lee G."/>
            <person name="Shin J.-H."/>
        </authorList>
    </citation>
    <scope>NUCLEOTIDE SEQUENCE [LARGE SCALE GENOMIC DNA]</scope>
    <source>
        <strain evidence="1 4">DSM 23020</strain>
    </source>
</reference>
<keyword evidence="4" id="KW-1185">Reference proteome</keyword>
<proteinExistence type="predicted"/>
<dbReference type="AlphaFoldDB" id="A0A1H8P745"/>
<dbReference type="InterPro" id="IPR049215">
    <property type="entry name" value="DUF6809"/>
</dbReference>
<evidence type="ECO:0000313" key="3">
    <source>
        <dbReference type="Proteomes" id="UP000198809"/>
    </source>
</evidence>
<protein>
    <submittedName>
        <fullName evidence="2">Uncharacterized protein</fullName>
    </submittedName>
</protein>
<accession>A0A1H8P745</accession>
<dbReference type="Proteomes" id="UP000198809">
    <property type="component" value="Unassembled WGS sequence"/>
</dbReference>
<reference evidence="2 3" key="1">
    <citation type="submission" date="2016-10" db="EMBL/GenBank/DDBJ databases">
        <authorList>
            <person name="de Groot N.N."/>
        </authorList>
    </citation>
    <scope>NUCLEOTIDE SEQUENCE [LARGE SCALE GENOMIC DNA]</scope>
    <source>
        <strain evidence="2 3">CGMCC 1.10238</strain>
    </source>
</reference>
<evidence type="ECO:0000313" key="2">
    <source>
        <dbReference type="EMBL" id="SEO37554.1"/>
    </source>
</evidence>
<gene>
    <name evidence="1" type="ORF">KP014_04260</name>
    <name evidence="2" type="ORF">SAMN04487895_10769</name>
</gene>
<evidence type="ECO:0000313" key="1">
    <source>
        <dbReference type="EMBL" id="QWU16459.1"/>
    </source>
</evidence>
<evidence type="ECO:0000313" key="4">
    <source>
        <dbReference type="Proteomes" id="UP000683429"/>
    </source>
</evidence>
<dbReference type="EMBL" id="FODH01000007">
    <property type="protein sequence ID" value="SEO37554.1"/>
    <property type="molecule type" value="Genomic_DNA"/>
</dbReference>
<dbReference type="EMBL" id="CP076607">
    <property type="protein sequence ID" value="QWU16459.1"/>
    <property type="molecule type" value="Genomic_DNA"/>
</dbReference>
<name>A0A1H8P745_9BACL</name>
<dbReference type="Proteomes" id="UP000683429">
    <property type="component" value="Chromosome"/>
</dbReference>
<dbReference type="OrthoDB" id="9795830at2"/>
<organism evidence="2 3">
    <name type="scientific">Paenibacillus sophorae</name>
    <dbReference type="NCBI Taxonomy" id="1333845"/>
    <lineage>
        <taxon>Bacteria</taxon>
        <taxon>Bacillati</taxon>
        <taxon>Bacillota</taxon>
        <taxon>Bacilli</taxon>
        <taxon>Bacillales</taxon>
        <taxon>Paenibacillaceae</taxon>
        <taxon>Paenibacillus</taxon>
    </lineage>
</organism>
<dbReference type="Pfam" id="PF20648">
    <property type="entry name" value="DUF6809"/>
    <property type="match status" value="1"/>
</dbReference>
<dbReference type="RefSeq" id="WP_036593066.1">
    <property type="nucleotide sequence ID" value="NZ_CP076607.1"/>
</dbReference>